<evidence type="ECO:0000256" key="1">
    <source>
        <dbReference type="ARBA" id="ARBA00004141"/>
    </source>
</evidence>
<dbReference type="GO" id="GO:0016020">
    <property type="term" value="C:membrane"/>
    <property type="evidence" value="ECO:0007669"/>
    <property type="project" value="UniProtKB-SubCell"/>
</dbReference>
<dbReference type="InterPro" id="IPR019336">
    <property type="entry name" value="GPR180/TMEM145_TM"/>
</dbReference>
<dbReference type="Pfam" id="PF21892">
    <property type="entry name" value="TMEM145_N"/>
    <property type="match status" value="1"/>
</dbReference>
<dbReference type="InterPro" id="IPR047831">
    <property type="entry name" value="GPR180/TMEM145"/>
</dbReference>
<evidence type="ECO:0000256" key="4">
    <source>
        <dbReference type="ARBA" id="ARBA00023136"/>
    </source>
</evidence>
<feature type="transmembrane region" description="Helical" evidence="7">
    <location>
        <begin position="218"/>
        <end position="242"/>
    </location>
</feature>
<evidence type="ECO:0008006" key="12">
    <source>
        <dbReference type="Google" id="ProtNLM"/>
    </source>
</evidence>
<evidence type="ECO:0000313" key="11">
    <source>
        <dbReference type="Proteomes" id="UP001487740"/>
    </source>
</evidence>
<feature type="transmembrane region" description="Helical" evidence="7">
    <location>
        <begin position="396"/>
        <end position="418"/>
    </location>
</feature>
<keyword evidence="3 7" id="KW-1133">Transmembrane helix</keyword>
<evidence type="ECO:0000256" key="2">
    <source>
        <dbReference type="ARBA" id="ARBA00022692"/>
    </source>
</evidence>
<feature type="transmembrane region" description="Helical" evidence="7">
    <location>
        <begin position="366"/>
        <end position="384"/>
    </location>
</feature>
<sequence>MAPSPARLHTHTPPSLWNTRPRGKNSWHSDLVTRGRPRGVPRIFGTWVWVWISLALLVVPVHAKYMEGFLKTSERWAFLARFCFLTQDGSFSFEVEYDLRYAPQRLLLYYDTPEQWPAVYGSHKTCEEKEAVVRPENHTRIYLTKRSYMADCRVERLEGDVSHYHCRGKNRFISARDRWWFIAASNCESSEGLEMRYKLTMTNGYSYWYKHFSADEFYILRTNLAALVLQLGIVFLSLLASAELKKRDLLHTSYHLYLTAALTQVFALVFLTAHYAKYGFNGIGYPFCRLVGRGLHAASTVLMVLLLLLAAKGFNITRGRLRQNSAVRLTAFMCIYSVTCLCLFIYEQQVFDPGEVLYLYESPAGYGLVALRLLAWLMFLYSCFFTVKHYPEKSGFYGPFFGFYSLWFLAGPVVILISNHVIDKWVREKVVNGVDLFITLMGHLFFLLLTRPSAANKNFPFHVRTSQVRALEQSTTGVVGNNTIDAFSSNRYAPDLTEPRTHAAPDLFLVSGAVEMVPLPPPKTILQQDSSYPHHAPGIAAPLKDINPAVPLTKR</sequence>
<dbReference type="GO" id="GO:0007186">
    <property type="term" value="P:G protein-coupled receptor signaling pathway"/>
    <property type="evidence" value="ECO:0007669"/>
    <property type="project" value="InterPro"/>
</dbReference>
<evidence type="ECO:0000256" key="6">
    <source>
        <dbReference type="SAM" id="MobiDB-lite"/>
    </source>
</evidence>
<name>A0AAW0SIJ2_SCYPA</name>
<dbReference type="Proteomes" id="UP001487740">
    <property type="component" value="Unassembled WGS sequence"/>
</dbReference>
<keyword evidence="4 7" id="KW-0472">Membrane</keyword>
<feature type="domain" description="GPR180/TMEM145 transmembrane" evidence="8">
    <location>
        <begin position="235"/>
        <end position="446"/>
    </location>
</feature>
<keyword evidence="2 7" id="KW-0812">Transmembrane</keyword>
<comment type="subcellular location">
    <subcellularLocation>
        <location evidence="1">Membrane</location>
        <topology evidence="1">Multi-pass membrane protein</topology>
    </subcellularLocation>
</comment>
<dbReference type="PANTHER" id="PTHR23252">
    <property type="entry name" value="INTIMAL THICKNESS RECEPTOR-RELATED"/>
    <property type="match status" value="1"/>
</dbReference>
<gene>
    <name evidence="10" type="ORF">O3P69_020913</name>
</gene>
<evidence type="ECO:0000256" key="7">
    <source>
        <dbReference type="SAM" id="Phobius"/>
    </source>
</evidence>
<dbReference type="AlphaFoldDB" id="A0AAW0SIJ2"/>
<dbReference type="Pfam" id="PF10192">
    <property type="entry name" value="GPR180-TMEM145_TM"/>
    <property type="match status" value="1"/>
</dbReference>
<evidence type="ECO:0000313" key="10">
    <source>
        <dbReference type="EMBL" id="KAK8374532.1"/>
    </source>
</evidence>
<evidence type="ECO:0000256" key="5">
    <source>
        <dbReference type="ARBA" id="ARBA00023180"/>
    </source>
</evidence>
<feature type="transmembrane region" description="Helical" evidence="7">
    <location>
        <begin position="43"/>
        <end position="63"/>
    </location>
</feature>
<dbReference type="InterPro" id="IPR053880">
    <property type="entry name" value="GPR180-like_N"/>
</dbReference>
<evidence type="ECO:0000259" key="9">
    <source>
        <dbReference type="Pfam" id="PF21892"/>
    </source>
</evidence>
<organism evidence="10 11">
    <name type="scientific">Scylla paramamosain</name>
    <name type="common">Mud crab</name>
    <dbReference type="NCBI Taxonomy" id="85552"/>
    <lineage>
        <taxon>Eukaryota</taxon>
        <taxon>Metazoa</taxon>
        <taxon>Ecdysozoa</taxon>
        <taxon>Arthropoda</taxon>
        <taxon>Crustacea</taxon>
        <taxon>Multicrustacea</taxon>
        <taxon>Malacostraca</taxon>
        <taxon>Eumalacostraca</taxon>
        <taxon>Eucarida</taxon>
        <taxon>Decapoda</taxon>
        <taxon>Pleocyemata</taxon>
        <taxon>Brachyura</taxon>
        <taxon>Eubrachyura</taxon>
        <taxon>Portunoidea</taxon>
        <taxon>Portunidae</taxon>
        <taxon>Portuninae</taxon>
        <taxon>Scylla</taxon>
    </lineage>
</organism>
<keyword evidence="11" id="KW-1185">Reference proteome</keyword>
<dbReference type="GO" id="GO:0019236">
    <property type="term" value="P:response to pheromone"/>
    <property type="evidence" value="ECO:0007669"/>
    <property type="project" value="InterPro"/>
</dbReference>
<dbReference type="EMBL" id="JARAKH010000327">
    <property type="protein sequence ID" value="KAK8374532.1"/>
    <property type="molecule type" value="Genomic_DNA"/>
</dbReference>
<feature type="transmembrane region" description="Helical" evidence="7">
    <location>
        <begin position="430"/>
        <end position="449"/>
    </location>
</feature>
<evidence type="ECO:0000259" key="8">
    <source>
        <dbReference type="Pfam" id="PF10192"/>
    </source>
</evidence>
<evidence type="ECO:0000256" key="3">
    <source>
        <dbReference type="ARBA" id="ARBA00022989"/>
    </source>
</evidence>
<proteinExistence type="predicted"/>
<keyword evidence="5" id="KW-0325">Glycoprotein</keyword>
<dbReference type="PANTHER" id="PTHR23252:SF24">
    <property type="entry name" value="TRANSMEMBRANE PROTEIN 145"/>
    <property type="match status" value="1"/>
</dbReference>
<reference evidence="10 11" key="1">
    <citation type="submission" date="2023-03" db="EMBL/GenBank/DDBJ databases">
        <title>High-quality genome of Scylla paramamosain provides insights in environmental adaptation.</title>
        <authorList>
            <person name="Zhang L."/>
        </authorList>
    </citation>
    <scope>NUCLEOTIDE SEQUENCE [LARGE SCALE GENOMIC DNA]</scope>
    <source>
        <strain evidence="10">LZ_2023a</strain>
        <tissue evidence="10">Muscle</tissue>
    </source>
</reference>
<feature type="transmembrane region" description="Helical" evidence="7">
    <location>
        <begin position="254"/>
        <end position="275"/>
    </location>
</feature>
<accession>A0AAW0SIJ2</accession>
<protein>
    <recommendedName>
        <fullName evidence="12">Intimal thickness related receptor IRP domain-containing protein</fullName>
    </recommendedName>
</protein>
<feature type="domain" description="GPR180-like N-terminal" evidence="9">
    <location>
        <begin position="66"/>
        <end position="197"/>
    </location>
</feature>
<feature type="transmembrane region" description="Helical" evidence="7">
    <location>
        <begin position="326"/>
        <end position="346"/>
    </location>
</feature>
<feature type="transmembrane region" description="Helical" evidence="7">
    <location>
        <begin position="295"/>
        <end position="314"/>
    </location>
</feature>
<feature type="region of interest" description="Disordered" evidence="6">
    <location>
        <begin position="1"/>
        <end position="30"/>
    </location>
</feature>
<comment type="caution">
    <text evidence="10">The sequence shown here is derived from an EMBL/GenBank/DDBJ whole genome shotgun (WGS) entry which is preliminary data.</text>
</comment>